<dbReference type="KEGG" id="ccp:CHC_T00000691001"/>
<keyword evidence="2" id="KW-1185">Reference proteome</keyword>
<dbReference type="RefSeq" id="XP_005710518.1">
    <property type="nucleotide sequence ID" value="XM_005710461.1"/>
</dbReference>
<evidence type="ECO:0000313" key="2">
    <source>
        <dbReference type="Proteomes" id="UP000012073"/>
    </source>
</evidence>
<organism evidence="1 2">
    <name type="scientific">Chondrus crispus</name>
    <name type="common">Carrageen Irish moss</name>
    <name type="synonym">Polymorpha crispa</name>
    <dbReference type="NCBI Taxonomy" id="2769"/>
    <lineage>
        <taxon>Eukaryota</taxon>
        <taxon>Rhodophyta</taxon>
        <taxon>Florideophyceae</taxon>
        <taxon>Rhodymeniophycidae</taxon>
        <taxon>Gigartinales</taxon>
        <taxon>Gigartinaceae</taxon>
        <taxon>Chondrus</taxon>
    </lineage>
</organism>
<dbReference type="Proteomes" id="UP000012073">
    <property type="component" value="Unassembled WGS sequence"/>
</dbReference>
<dbReference type="EMBL" id="HG002144">
    <property type="protein sequence ID" value="CDF40224.1"/>
    <property type="molecule type" value="Genomic_DNA"/>
</dbReference>
<gene>
    <name evidence="1" type="ORF">CHC_T00000691001</name>
</gene>
<evidence type="ECO:0000313" key="1">
    <source>
        <dbReference type="EMBL" id="CDF40224.1"/>
    </source>
</evidence>
<accession>R7QQ27</accession>
<protein>
    <submittedName>
        <fullName evidence="1">Uncharacterized protein</fullName>
    </submittedName>
</protein>
<proteinExistence type="predicted"/>
<dbReference type="Gramene" id="CDF40224">
    <property type="protein sequence ID" value="CDF40224"/>
    <property type="gene ID" value="CHC_T00000691001"/>
</dbReference>
<dbReference type="GeneID" id="17318239"/>
<dbReference type="AlphaFoldDB" id="R7QQ27"/>
<reference evidence="2" key="1">
    <citation type="journal article" date="2013" name="Proc. Natl. Acad. Sci. U.S.A.">
        <title>Genome structure and metabolic features in the red seaweed Chondrus crispus shed light on evolution of the Archaeplastida.</title>
        <authorList>
            <person name="Collen J."/>
            <person name="Porcel B."/>
            <person name="Carre W."/>
            <person name="Ball S.G."/>
            <person name="Chaparro C."/>
            <person name="Tonon T."/>
            <person name="Barbeyron T."/>
            <person name="Michel G."/>
            <person name="Noel B."/>
            <person name="Valentin K."/>
            <person name="Elias M."/>
            <person name="Artiguenave F."/>
            <person name="Arun A."/>
            <person name="Aury J.M."/>
            <person name="Barbosa-Neto J.F."/>
            <person name="Bothwell J.H."/>
            <person name="Bouget F.Y."/>
            <person name="Brillet L."/>
            <person name="Cabello-Hurtado F."/>
            <person name="Capella-Gutierrez S."/>
            <person name="Charrier B."/>
            <person name="Cladiere L."/>
            <person name="Cock J.M."/>
            <person name="Coelho S.M."/>
            <person name="Colleoni C."/>
            <person name="Czjzek M."/>
            <person name="Da Silva C."/>
            <person name="Delage L."/>
            <person name="Denoeud F."/>
            <person name="Deschamps P."/>
            <person name="Dittami S.M."/>
            <person name="Gabaldon T."/>
            <person name="Gachon C.M."/>
            <person name="Groisillier A."/>
            <person name="Herve C."/>
            <person name="Jabbari K."/>
            <person name="Katinka M."/>
            <person name="Kloareg B."/>
            <person name="Kowalczyk N."/>
            <person name="Labadie K."/>
            <person name="Leblanc C."/>
            <person name="Lopez P.J."/>
            <person name="McLachlan D.H."/>
            <person name="Meslet-Cladiere L."/>
            <person name="Moustafa A."/>
            <person name="Nehr Z."/>
            <person name="Nyvall Collen P."/>
            <person name="Panaud O."/>
            <person name="Partensky F."/>
            <person name="Poulain J."/>
            <person name="Rensing S.A."/>
            <person name="Rousvoal S."/>
            <person name="Samson G."/>
            <person name="Symeonidi A."/>
            <person name="Weissenbach J."/>
            <person name="Zambounis A."/>
            <person name="Wincker P."/>
            <person name="Boyen C."/>
        </authorList>
    </citation>
    <scope>NUCLEOTIDE SEQUENCE [LARGE SCALE GENOMIC DNA]</scope>
    <source>
        <strain evidence="2">cv. Stackhouse</strain>
    </source>
</reference>
<name>R7QQ27_CHOCR</name>
<sequence length="59" mass="6922">MSRYQKQCFSLTSAQEKSLTLSECVALVRRRRDSKDSVWICHVKLLQLEPYLILTMNCT</sequence>